<dbReference type="SMR" id="A0A1D8PLG7"/>
<reference evidence="2 3" key="3">
    <citation type="journal article" date="2013" name="Genome Biol.">
        <title>Assembly of a phased diploid Candida albicans genome facilitates allele-specific measurements and provides a simple model for repeat and indel structure.</title>
        <authorList>
            <person name="Muzzey D."/>
            <person name="Schwartz K."/>
            <person name="Weissman J.S."/>
            <person name="Sherlock G."/>
        </authorList>
    </citation>
    <scope>NUCLEOTIDE SEQUENCE [LARGE SCALE GENOMIC DNA]</scope>
    <source>
        <strain evidence="3">SC5314 / ATCC MYA-2876</strain>
    </source>
</reference>
<name>A0A1D8PLG7_CANAL</name>
<dbReference type="KEGG" id="cal:CAALFM_C402200CA"/>
<protein>
    <recommendedName>
        <fullName evidence="4">SnoaL-like domain-containing protein</fullName>
    </recommendedName>
</protein>
<evidence type="ECO:0008006" key="4">
    <source>
        <dbReference type="Google" id="ProtNLM"/>
    </source>
</evidence>
<evidence type="ECO:0000313" key="3">
    <source>
        <dbReference type="Proteomes" id="UP000000559"/>
    </source>
</evidence>
<keyword evidence="3" id="KW-1185">Reference proteome</keyword>
<gene>
    <name evidence="2" type="ordered locus">CAALFM_C402200CA</name>
    <name evidence="1" type="ordered locus">orf19.12039</name>
</gene>
<evidence type="ECO:0000313" key="1">
    <source>
        <dbReference type="CGD" id="CAL0000174906"/>
    </source>
</evidence>
<dbReference type="EMBL" id="CP017626">
    <property type="protein sequence ID" value="AOW28991.1"/>
    <property type="molecule type" value="Genomic_DNA"/>
</dbReference>
<sequence length="146" mass="16842">MTNYSPDIQNNEKLKEFIVKFYKASDKAPRSDEQHDPYLDFFTTNSPLVMGLKKVEGHQEIAQLRQGMWEKVTHRHHVVNNVAEINEKEILLNGYVEYTLINGKNVTTEWAGHMKLENSTGDENGYKMNYYQVYLDPSAAAKALSE</sequence>
<dbReference type="CGD" id="CAL0000174906">
    <property type="gene designation" value="orf19.12039"/>
</dbReference>
<accession>A0A1D8PLG7</accession>
<dbReference type="PANTHER" id="PTHR39401:SF1">
    <property type="entry name" value="SNOAL-LIKE DOMAIN-CONTAINING PROTEIN"/>
    <property type="match status" value="1"/>
</dbReference>
<dbReference type="Proteomes" id="UP000000559">
    <property type="component" value="Chromosome 4"/>
</dbReference>
<organism evidence="2 3">
    <name type="scientific">Candida albicans (strain SC5314 / ATCC MYA-2876)</name>
    <name type="common">Yeast</name>
    <dbReference type="NCBI Taxonomy" id="237561"/>
    <lineage>
        <taxon>Eukaryota</taxon>
        <taxon>Fungi</taxon>
        <taxon>Dikarya</taxon>
        <taxon>Ascomycota</taxon>
        <taxon>Saccharomycotina</taxon>
        <taxon>Pichiomycetes</taxon>
        <taxon>Debaryomycetaceae</taxon>
        <taxon>Candida/Lodderomyces clade</taxon>
        <taxon>Candida</taxon>
    </lineage>
</organism>
<dbReference type="PANTHER" id="PTHR39401">
    <property type="entry name" value="SNOAL-LIKE DOMAIN-CONTAINING PROTEIN"/>
    <property type="match status" value="1"/>
</dbReference>
<proteinExistence type="predicted"/>
<dbReference type="InParanoid" id="A0A1D8PLG7"/>
<evidence type="ECO:0000313" key="2">
    <source>
        <dbReference type="EMBL" id="AOW28991.1"/>
    </source>
</evidence>
<dbReference type="OrthoDB" id="3468019at2759"/>
<reference evidence="2 3" key="2">
    <citation type="journal article" date="2007" name="Genome Biol.">
        <title>Assembly of the Candida albicans genome into sixteen supercontigs aligned on the eight chromosomes.</title>
        <authorList>
            <person name="van het Hoog M."/>
            <person name="Rast T.J."/>
            <person name="Martchenko M."/>
            <person name="Grindle S."/>
            <person name="Dignard D."/>
            <person name="Hogues H."/>
            <person name="Cuomo C."/>
            <person name="Berriman M."/>
            <person name="Scherer S."/>
            <person name="Magee B.B."/>
            <person name="Whiteway M."/>
            <person name="Chibana H."/>
            <person name="Nantel A."/>
            <person name="Magee P.T."/>
        </authorList>
    </citation>
    <scope>GENOME REANNOTATION</scope>
    <source>
        <strain evidence="3">SC5314 / ATCC MYA-2876</strain>
    </source>
</reference>
<dbReference type="RefSeq" id="XP_722642.2">
    <property type="nucleotide sequence ID" value="XM_717549.2"/>
</dbReference>
<dbReference type="eggNOG" id="ENOG502S7KH">
    <property type="taxonomic scope" value="Eukaryota"/>
</dbReference>
<dbReference type="AlphaFoldDB" id="A0A1D8PLG7"/>
<dbReference type="STRING" id="237561.A0A1D8PLG7"/>
<dbReference type="Gene3D" id="3.10.450.50">
    <property type="match status" value="1"/>
</dbReference>
<dbReference type="InterPro" id="IPR032710">
    <property type="entry name" value="NTF2-like_dom_sf"/>
</dbReference>
<reference evidence="2 3" key="1">
    <citation type="journal article" date="2004" name="Proc. Natl. Acad. Sci. U.S.A.">
        <title>The diploid genome sequence of Candida albicans.</title>
        <authorList>
            <person name="Jones T."/>
            <person name="Federspiel N.A."/>
            <person name="Chibana H."/>
            <person name="Dungan J."/>
            <person name="Kalman S."/>
            <person name="Magee B.B."/>
            <person name="Newport G."/>
            <person name="Thorstenson Y.R."/>
            <person name="Agabian N."/>
            <person name="Magee P.T."/>
            <person name="Davis R.W."/>
            <person name="Scherer S."/>
        </authorList>
    </citation>
    <scope>NUCLEOTIDE SEQUENCE [LARGE SCALE GENOMIC DNA]</scope>
    <source>
        <strain evidence="3">SC5314 / ATCC MYA-2876</strain>
    </source>
</reference>
<dbReference type="SUPFAM" id="SSF54427">
    <property type="entry name" value="NTF2-like"/>
    <property type="match status" value="1"/>
</dbReference>
<dbReference type="GeneID" id="3635696"/>
<dbReference type="VEuPathDB" id="FungiDB:C4_02200C_A"/>